<reference evidence="2 3" key="1">
    <citation type="submission" date="2014-03" db="EMBL/GenBank/DDBJ databases">
        <title>The genome of Kluyveromyces dobzhanskii.</title>
        <authorList>
            <person name="Nystedt B."/>
            <person name="Astrom S."/>
        </authorList>
    </citation>
    <scope>NUCLEOTIDE SEQUENCE [LARGE SCALE GENOMIC DNA]</scope>
    <source>
        <strain evidence="2 3">CBS 2104</strain>
    </source>
</reference>
<dbReference type="GO" id="GO:0005634">
    <property type="term" value="C:nucleus"/>
    <property type="evidence" value="ECO:0007669"/>
    <property type="project" value="InterPro"/>
</dbReference>
<feature type="region of interest" description="Disordered" evidence="1">
    <location>
        <begin position="276"/>
        <end position="322"/>
    </location>
</feature>
<keyword evidence="3" id="KW-1185">Reference proteome</keyword>
<gene>
    <name evidence="2" type="ORF">KLDO_g2731</name>
</gene>
<protein>
    <submittedName>
        <fullName evidence="2">WGS project CCBQ000000000 data, contig 00106</fullName>
    </submittedName>
</protein>
<feature type="region of interest" description="Disordered" evidence="1">
    <location>
        <begin position="461"/>
        <end position="489"/>
    </location>
</feature>
<feature type="compositionally biased region" description="Basic and acidic residues" evidence="1">
    <location>
        <begin position="390"/>
        <end position="405"/>
    </location>
</feature>
<dbReference type="EMBL" id="CCBQ010000037">
    <property type="protein sequence ID" value="CDO94467.1"/>
    <property type="molecule type" value="Genomic_DNA"/>
</dbReference>
<feature type="compositionally biased region" description="Acidic residues" evidence="1">
    <location>
        <begin position="117"/>
        <end position="132"/>
    </location>
</feature>
<feature type="compositionally biased region" description="Low complexity" evidence="1">
    <location>
        <begin position="88"/>
        <end position="103"/>
    </location>
</feature>
<organism evidence="2 3">
    <name type="scientific">Kluyveromyces dobzhanskii CBS 2104</name>
    <dbReference type="NCBI Taxonomy" id="1427455"/>
    <lineage>
        <taxon>Eukaryota</taxon>
        <taxon>Fungi</taxon>
        <taxon>Dikarya</taxon>
        <taxon>Ascomycota</taxon>
        <taxon>Saccharomycotina</taxon>
        <taxon>Saccharomycetes</taxon>
        <taxon>Saccharomycetales</taxon>
        <taxon>Saccharomycetaceae</taxon>
        <taxon>Kluyveromyces</taxon>
    </lineage>
</organism>
<proteinExistence type="predicted"/>
<evidence type="ECO:0000313" key="3">
    <source>
        <dbReference type="Proteomes" id="UP000031516"/>
    </source>
</evidence>
<dbReference type="InterPro" id="IPR006774">
    <property type="entry name" value="BAF1_ABF1"/>
</dbReference>
<feature type="compositionally biased region" description="Low complexity" evidence="1">
    <location>
        <begin position="307"/>
        <end position="321"/>
    </location>
</feature>
<dbReference type="Pfam" id="PF04684">
    <property type="entry name" value="BAF1_ABF1"/>
    <property type="match status" value="1"/>
</dbReference>
<feature type="region of interest" description="Disordered" evidence="1">
    <location>
        <begin position="380"/>
        <end position="405"/>
    </location>
</feature>
<name>A0A0A8L8L7_9SACH</name>
<comment type="caution">
    <text evidence="2">The sequence shown here is derived from an EMBL/GenBank/DDBJ whole genome shotgun (WGS) entry which is preliminary data.</text>
</comment>
<evidence type="ECO:0000256" key="1">
    <source>
        <dbReference type="SAM" id="MobiDB-lite"/>
    </source>
</evidence>
<dbReference type="GO" id="GO:0003677">
    <property type="term" value="F:DNA binding"/>
    <property type="evidence" value="ECO:0007669"/>
    <property type="project" value="InterPro"/>
</dbReference>
<feature type="region of interest" description="Disordered" evidence="1">
    <location>
        <begin position="82"/>
        <end position="132"/>
    </location>
</feature>
<sequence length="489" mass="55137">MSLYEYKHPIINKDLAQPDPVTVQKRSFPTLEAWYDVINDYEFQSRCPIILKNSHKNKHFTFACHLKSCPFKILLSYQGLSHPDGSEDGSSSGLDGPSSSSVSNEHHNGHGSLGDGRDDDDEQDDDEDDDDDAAVTAAIAAAVAAVADSQETVKGPFVVTKIEPYHNHPLELNLSLQRFVLSKIPKILQVDLKFDSILESLCNDEDNTVAKFRVAQYVEESGILDIIKQRYGLTETEMDKKMLSNIARRVTTYKARFVLKRKKDGVYEMPTAHQLGGSEHHQVHHHHHSSIPTTHQHQHQLPESQQHDIQQNQHQQQNQSHVVDEHNVYQNRIDSLSDNDDSAVHNLDNNVRVAAAAAAAAAALQSRGNRDAEDLKRTLEQVQDDEGLDVEVHDSKRQQHRRERDRVAEALKMATRDILSNQTVDSDVNVDVDLVTGHKQLSPHDDMAEQLRLLSSHLKEVEAEENVSDNNLKKEDIPDENIQPELRGQ</sequence>
<dbReference type="AlphaFoldDB" id="A0A0A8L8L7"/>
<evidence type="ECO:0000313" key="2">
    <source>
        <dbReference type="EMBL" id="CDO94467.1"/>
    </source>
</evidence>
<accession>A0A0A8L8L7</accession>
<dbReference type="OrthoDB" id="4065241at2759"/>
<dbReference type="GO" id="GO:0006338">
    <property type="term" value="P:chromatin remodeling"/>
    <property type="evidence" value="ECO:0007669"/>
    <property type="project" value="InterPro"/>
</dbReference>
<dbReference type="Proteomes" id="UP000031516">
    <property type="component" value="Unassembled WGS sequence"/>
</dbReference>